<evidence type="ECO:0000313" key="7">
    <source>
        <dbReference type="Proteomes" id="UP000198287"/>
    </source>
</evidence>
<dbReference type="OMA" id="FAGVNEN"/>
<evidence type="ECO:0000256" key="4">
    <source>
        <dbReference type="ARBA" id="ARBA00023319"/>
    </source>
</evidence>
<dbReference type="AlphaFoldDB" id="A0A226EIX3"/>
<proteinExistence type="predicted"/>
<keyword evidence="3" id="KW-1015">Disulfide bond</keyword>
<dbReference type="CDD" id="cd00096">
    <property type="entry name" value="Ig"/>
    <property type="match status" value="1"/>
</dbReference>
<dbReference type="STRING" id="158441.A0A226EIX3"/>
<dbReference type="InterPro" id="IPR003599">
    <property type="entry name" value="Ig_sub"/>
</dbReference>
<protein>
    <submittedName>
        <fullName evidence="6">Neuronal cell adhesion molecule</fullName>
    </submittedName>
</protein>
<dbReference type="InterPro" id="IPR013098">
    <property type="entry name" value="Ig_I-set"/>
</dbReference>
<dbReference type="PROSITE" id="PS50835">
    <property type="entry name" value="IG_LIKE"/>
    <property type="match status" value="3"/>
</dbReference>
<gene>
    <name evidence="6" type="ORF">Fcan01_06580</name>
</gene>
<dbReference type="Proteomes" id="UP000198287">
    <property type="component" value="Unassembled WGS sequence"/>
</dbReference>
<dbReference type="Pfam" id="PF07679">
    <property type="entry name" value="I-set"/>
    <property type="match status" value="1"/>
</dbReference>
<sequence>MCVKKIIDFSPPTISVLITLLILSTYKATGQVPPKIYTDPLLSISNVEELSSLDNHSWETVRLHCAANGDLPMTYSWKKDGVLMPQLEGSNENLTIQLKSAKGIYQCLATNQWGVSKSQSQTVHEIKDETFAFPDLHGSKLWGKLSCPSEGFRGIQWVDLKESLPPTYKFWAVQTVNKFGKHAPRHIVGPDGSLYILHFIKDDFIEDHPLLKYFCVAPLQHYTYKNEPLYITMDTQYLTPPIQVPGLDQWRDFPPVLLFDNSGDVIAFEGEEATLWCIAAGKPIPKVDWTFDSELIANSTMTFVINNVTKSHSGSYQCLISQLGSNSFILKSFHLVVKSRPRFTTRPTDQNVQIGSDFVLNCNGNGEPMPFITWTFNGEELNETKGGHVIRFSVLNNGKSLKIYNFSTDLVGQYGCSIFNEYGSKYAEATVTRELARELLNYKDVNS</sequence>
<evidence type="ECO:0000256" key="1">
    <source>
        <dbReference type="ARBA" id="ARBA00022729"/>
    </source>
</evidence>
<keyword evidence="1" id="KW-0732">Signal</keyword>
<dbReference type="InterPro" id="IPR007110">
    <property type="entry name" value="Ig-like_dom"/>
</dbReference>
<dbReference type="InterPro" id="IPR036179">
    <property type="entry name" value="Ig-like_dom_sf"/>
</dbReference>
<evidence type="ECO:0000256" key="3">
    <source>
        <dbReference type="ARBA" id="ARBA00023157"/>
    </source>
</evidence>
<dbReference type="EMBL" id="LNIX01000003">
    <property type="protein sequence ID" value="OXA57409.1"/>
    <property type="molecule type" value="Genomic_DNA"/>
</dbReference>
<reference evidence="6 7" key="1">
    <citation type="submission" date="2015-12" db="EMBL/GenBank/DDBJ databases">
        <title>The genome of Folsomia candida.</title>
        <authorList>
            <person name="Faddeeva A."/>
            <person name="Derks M.F."/>
            <person name="Anvar Y."/>
            <person name="Smit S."/>
            <person name="Van Straalen N."/>
            <person name="Roelofs D."/>
        </authorList>
    </citation>
    <scope>NUCLEOTIDE SEQUENCE [LARGE SCALE GENOMIC DNA]</scope>
    <source>
        <strain evidence="6 7">VU population</strain>
        <tissue evidence="6">Whole body</tissue>
    </source>
</reference>
<dbReference type="FunFam" id="2.60.40.10:FF:000032">
    <property type="entry name" value="palladin isoform X1"/>
    <property type="match status" value="1"/>
</dbReference>
<dbReference type="InterPro" id="IPR013783">
    <property type="entry name" value="Ig-like_fold"/>
</dbReference>
<dbReference type="SMART" id="SM00409">
    <property type="entry name" value="IG"/>
    <property type="match status" value="3"/>
</dbReference>
<dbReference type="PANTHER" id="PTHR12231:SF253">
    <property type="entry name" value="DPR-INTERACTING PROTEIN ETA, ISOFORM B-RELATED"/>
    <property type="match status" value="1"/>
</dbReference>
<dbReference type="SMART" id="SM00408">
    <property type="entry name" value="IGc2"/>
    <property type="match status" value="3"/>
</dbReference>
<comment type="caution">
    <text evidence="6">The sequence shown here is derived from an EMBL/GenBank/DDBJ whole genome shotgun (WGS) entry which is preliminary data.</text>
</comment>
<feature type="domain" description="Ig-like" evidence="5">
    <location>
        <begin position="341"/>
        <end position="432"/>
    </location>
</feature>
<accession>A0A226EIX3</accession>
<evidence type="ECO:0000259" key="5">
    <source>
        <dbReference type="PROSITE" id="PS50835"/>
    </source>
</evidence>
<name>A0A226EIX3_FOLCA</name>
<dbReference type="PANTHER" id="PTHR12231">
    <property type="entry name" value="CTX-RELATED TYPE I TRANSMEMBRANE PROTEIN"/>
    <property type="match status" value="1"/>
</dbReference>
<dbReference type="Gene3D" id="2.60.40.10">
    <property type="entry name" value="Immunoglobulins"/>
    <property type="match status" value="3"/>
</dbReference>
<keyword evidence="4" id="KW-0393">Immunoglobulin domain</keyword>
<dbReference type="Pfam" id="PF13927">
    <property type="entry name" value="Ig_3"/>
    <property type="match status" value="2"/>
</dbReference>
<dbReference type="OrthoDB" id="7982700at2759"/>
<keyword evidence="7" id="KW-1185">Reference proteome</keyword>
<feature type="domain" description="Ig-like" evidence="5">
    <location>
        <begin position="254"/>
        <end position="336"/>
    </location>
</feature>
<evidence type="ECO:0000256" key="2">
    <source>
        <dbReference type="ARBA" id="ARBA00022737"/>
    </source>
</evidence>
<dbReference type="InterPro" id="IPR003598">
    <property type="entry name" value="Ig_sub2"/>
</dbReference>
<dbReference type="SUPFAM" id="SSF48726">
    <property type="entry name" value="Immunoglobulin"/>
    <property type="match status" value="3"/>
</dbReference>
<evidence type="ECO:0000313" key="6">
    <source>
        <dbReference type="EMBL" id="OXA57409.1"/>
    </source>
</evidence>
<dbReference type="InterPro" id="IPR051170">
    <property type="entry name" value="Neural/epithelial_adhesion"/>
</dbReference>
<keyword evidence="2" id="KW-0677">Repeat</keyword>
<organism evidence="6 7">
    <name type="scientific">Folsomia candida</name>
    <name type="common">Springtail</name>
    <dbReference type="NCBI Taxonomy" id="158441"/>
    <lineage>
        <taxon>Eukaryota</taxon>
        <taxon>Metazoa</taxon>
        <taxon>Ecdysozoa</taxon>
        <taxon>Arthropoda</taxon>
        <taxon>Hexapoda</taxon>
        <taxon>Collembola</taxon>
        <taxon>Entomobryomorpha</taxon>
        <taxon>Isotomoidea</taxon>
        <taxon>Isotomidae</taxon>
        <taxon>Proisotominae</taxon>
        <taxon>Folsomia</taxon>
    </lineage>
</organism>
<feature type="domain" description="Ig-like" evidence="5">
    <location>
        <begin position="34"/>
        <end position="124"/>
    </location>
</feature>